<organism evidence="2 3">
    <name type="scientific">Neptunomonas antarctica</name>
    <dbReference type="NCBI Taxonomy" id="619304"/>
    <lineage>
        <taxon>Bacteria</taxon>
        <taxon>Pseudomonadati</taxon>
        <taxon>Pseudomonadota</taxon>
        <taxon>Gammaproteobacteria</taxon>
        <taxon>Oceanospirillales</taxon>
        <taxon>Oceanospirillaceae</taxon>
        <taxon>Neptunomonas</taxon>
    </lineage>
</organism>
<feature type="signal peptide" evidence="1">
    <location>
        <begin position="1"/>
        <end position="22"/>
    </location>
</feature>
<feature type="chain" id="PRO_5009943603" description="CVNH domain-containing protein" evidence="1">
    <location>
        <begin position="23"/>
        <end position="134"/>
    </location>
</feature>
<dbReference type="AlphaFoldDB" id="A0A1N7N454"/>
<name>A0A1N7N454_9GAMM</name>
<proteinExistence type="predicted"/>
<keyword evidence="1" id="KW-0732">Signal</keyword>
<evidence type="ECO:0000313" key="3">
    <source>
        <dbReference type="Proteomes" id="UP000185999"/>
    </source>
</evidence>
<evidence type="ECO:0008006" key="4">
    <source>
        <dbReference type="Google" id="ProtNLM"/>
    </source>
</evidence>
<evidence type="ECO:0000256" key="1">
    <source>
        <dbReference type="SAM" id="SignalP"/>
    </source>
</evidence>
<evidence type="ECO:0000313" key="2">
    <source>
        <dbReference type="EMBL" id="SIS93110.1"/>
    </source>
</evidence>
<dbReference type="STRING" id="619304.SAMN05421760_10829"/>
<protein>
    <recommendedName>
        <fullName evidence="4">CVNH domain-containing protein</fullName>
    </recommendedName>
</protein>
<reference evidence="3" key="1">
    <citation type="submission" date="2017-01" db="EMBL/GenBank/DDBJ databases">
        <authorList>
            <person name="Varghese N."/>
            <person name="Submissions S."/>
        </authorList>
    </citation>
    <scope>NUCLEOTIDE SEQUENCE [LARGE SCALE GENOMIC DNA]</scope>
    <source>
        <strain evidence="3">DSM 22306</strain>
    </source>
</reference>
<dbReference type="Proteomes" id="UP000185999">
    <property type="component" value="Unassembled WGS sequence"/>
</dbReference>
<sequence>MKKYASMVLFAWVIFLASNIGAKEVQLAPGETYRQGDLTVTCGQSPTETPLALNDCQYWDDFNNKCLFKKTTYMYKNLECVEECQHWDKFNSTCSYPSKCTFYPSHKTFVRTTCEKFDDFNNTCLKMKETKIGR</sequence>
<dbReference type="EMBL" id="FTOE01000008">
    <property type="protein sequence ID" value="SIS93110.1"/>
    <property type="molecule type" value="Genomic_DNA"/>
</dbReference>
<keyword evidence="3" id="KW-1185">Reference proteome</keyword>
<accession>A0A1N7N454</accession>
<gene>
    <name evidence="2" type="ORF">SAMN05421760_10829</name>
</gene>